<dbReference type="InterPro" id="IPR000531">
    <property type="entry name" value="Beta-barrel_TonB"/>
</dbReference>
<protein>
    <submittedName>
        <fullName evidence="12">Putative TonB-dependent outer membrane receptor protein</fullName>
    </submittedName>
</protein>
<evidence type="ECO:0000313" key="12">
    <source>
        <dbReference type="EMBL" id="EAR15986.1"/>
    </source>
</evidence>
<keyword evidence="7" id="KW-0472">Membrane</keyword>
<proteinExistence type="predicted"/>
<evidence type="ECO:0000256" key="4">
    <source>
        <dbReference type="ARBA" id="ARBA00022692"/>
    </source>
</evidence>
<dbReference type="GO" id="GO:0009279">
    <property type="term" value="C:cell outer membrane"/>
    <property type="evidence" value="ECO:0007669"/>
    <property type="project" value="UniProtKB-SubCell"/>
</dbReference>
<dbReference type="PANTHER" id="PTHR30069:SF29">
    <property type="entry name" value="HEMOGLOBIN AND HEMOGLOBIN-HAPTOGLOBIN-BINDING PROTEIN 1-RELATED"/>
    <property type="match status" value="1"/>
</dbReference>
<dbReference type="SUPFAM" id="SSF56935">
    <property type="entry name" value="Porins"/>
    <property type="match status" value="1"/>
</dbReference>
<keyword evidence="3" id="KW-1134">Transmembrane beta strand</keyword>
<keyword evidence="2" id="KW-0813">Transport</keyword>
<organism evidence="12 13">
    <name type="scientific">Robiginitalea biformata (strain ATCC BAA-864 / DSM 15991 / KCTC 12146 / HTCC2501)</name>
    <dbReference type="NCBI Taxonomy" id="313596"/>
    <lineage>
        <taxon>Bacteria</taxon>
        <taxon>Pseudomonadati</taxon>
        <taxon>Bacteroidota</taxon>
        <taxon>Flavobacteriia</taxon>
        <taxon>Flavobacteriales</taxon>
        <taxon>Flavobacteriaceae</taxon>
        <taxon>Robiginitalea</taxon>
    </lineage>
</organism>
<keyword evidence="4" id="KW-0812">Transmembrane</keyword>
<keyword evidence="5 10" id="KW-0732">Signal</keyword>
<dbReference type="SUPFAM" id="SSF49464">
    <property type="entry name" value="Carboxypeptidase regulatory domain-like"/>
    <property type="match status" value="1"/>
</dbReference>
<evidence type="ECO:0000313" key="13">
    <source>
        <dbReference type="Proteomes" id="UP000009049"/>
    </source>
</evidence>
<dbReference type="Gene3D" id="2.60.40.1120">
    <property type="entry name" value="Carboxypeptidase-like, regulatory domain"/>
    <property type="match status" value="1"/>
</dbReference>
<evidence type="ECO:0000256" key="2">
    <source>
        <dbReference type="ARBA" id="ARBA00022448"/>
    </source>
</evidence>
<evidence type="ECO:0000256" key="5">
    <source>
        <dbReference type="ARBA" id="ARBA00022729"/>
    </source>
</evidence>
<dbReference type="GO" id="GO:0015344">
    <property type="term" value="F:siderophore uptake transmembrane transporter activity"/>
    <property type="evidence" value="ECO:0007669"/>
    <property type="project" value="TreeGrafter"/>
</dbReference>
<feature type="signal peptide" evidence="10">
    <location>
        <begin position="1"/>
        <end position="34"/>
    </location>
</feature>
<dbReference type="Pfam" id="PF13715">
    <property type="entry name" value="CarbopepD_reg_2"/>
    <property type="match status" value="1"/>
</dbReference>
<name>A4CGC8_ROBBH</name>
<accession>A4CGC8</accession>
<dbReference type="PANTHER" id="PTHR30069">
    <property type="entry name" value="TONB-DEPENDENT OUTER MEMBRANE RECEPTOR"/>
    <property type="match status" value="1"/>
</dbReference>
<dbReference type="InterPro" id="IPR039426">
    <property type="entry name" value="TonB-dep_rcpt-like"/>
</dbReference>
<feature type="domain" description="TonB-dependent receptor-like beta-barrel" evidence="11">
    <location>
        <begin position="340"/>
        <end position="767"/>
    </location>
</feature>
<evidence type="ECO:0000256" key="7">
    <source>
        <dbReference type="ARBA" id="ARBA00023136"/>
    </source>
</evidence>
<evidence type="ECO:0000256" key="8">
    <source>
        <dbReference type="ARBA" id="ARBA00023170"/>
    </source>
</evidence>
<evidence type="ECO:0000256" key="1">
    <source>
        <dbReference type="ARBA" id="ARBA00004571"/>
    </source>
</evidence>
<evidence type="ECO:0000259" key="11">
    <source>
        <dbReference type="Pfam" id="PF00593"/>
    </source>
</evidence>
<keyword evidence="8 12" id="KW-0675">Receptor</keyword>
<gene>
    <name evidence="12" type="ordered locus">RB2501_03790</name>
</gene>
<dbReference type="eggNOG" id="COG4771">
    <property type="taxonomic scope" value="Bacteria"/>
</dbReference>
<dbReference type="STRING" id="313596.RB2501_03790"/>
<dbReference type="HOGENOM" id="CLU_016599_0_0_10"/>
<keyword evidence="9" id="KW-0998">Cell outer membrane</keyword>
<dbReference type="OrthoDB" id="9803050at2"/>
<dbReference type="AlphaFoldDB" id="A4CGC8"/>
<evidence type="ECO:0000256" key="3">
    <source>
        <dbReference type="ARBA" id="ARBA00022452"/>
    </source>
</evidence>
<dbReference type="InterPro" id="IPR036942">
    <property type="entry name" value="Beta-barrel_TonB_sf"/>
</dbReference>
<evidence type="ECO:0000256" key="10">
    <source>
        <dbReference type="SAM" id="SignalP"/>
    </source>
</evidence>
<feature type="chain" id="PRO_5002667356" evidence="10">
    <location>
        <begin position="35"/>
        <end position="817"/>
    </location>
</feature>
<keyword evidence="13" id="KW-1185">Reference proteome</keyword>
<dbReference type="EMBL" id="CP001712">
    <property type="protein sequence ID" value="EAR15986.1"/>
    <property type="molecule type" value="Genomic_DNA"/>
</dbReference>
<evidence type="ECO:0000256" key="6">
    <source>
        <dbReference type="ARBA" id="ARBA00023077"/>
    </source>
</evidence>
<keyword evidence="6" id="KW-0798">TonB box</keyword>
<dbReference type="Proteomes" id="UP000009049">
    <property type="component" value="Chromosome"/>
</dbReference>
<sequence length="817" mass="92151">MAGMNKPAGHTCSQFRSHLGCILLLLFCLAPANAQQREATLSVQVLDAAGNAPLEGVQVAIRECRCGGITDRDGRYSRVLPQGSYSVEFFYLGFQGVQRQVDLRESVDLVVRMQEQAEELSEVVLRARRIAENLESPQMGALELEMQEIKKIPMAAGEFDVLRGMTLLPGVNNAGEISNGLSVRGGSLDQNLILYDYAPVFNPTHLFGLFSVFTPEVISQVDLYRANIPARFGGRTSSVLDVKTRNPFPSKFKLNGGVGLVSSRLAIETPLIKDKLNLSLGGRAGFTDFLLPLFSERLDNTRARFHDATMKLLWLAGENDQVALTGFYSWDFYQLDLITRIQDINAANNQYKFRTLNGTLAWTHVLDDSSTLRNILVASDYQPENIFPEAESDNEIRYNSSVRYLSLNSEYQRFVGEGLDWYAGLQAARYRIAPGSLDPGSGNSINPVELQSEHSYEFGAYANLNWSPLENLSLSAGLRLNHFVLVGPFSQPAFDPDTGNLIATTFFEDGAGVKTYNGLEPRLGLNYSLGEFTSVKASYARLNQYLQNLYNTTTPLPTSRWKTSDPLIGPQQSDAFGLGIYQGLADNEMEISLEGYYRASRNNLTYKAGADFFLEPYLQREVIQADGKAYGVELSFRKPEGKVNGWLNYTYARSFLRSNGTGLRERINDNDWYPSEFDRPHVFNSTVNFEGDLYNTWSFNFTLQSGRPYSAPNSVFRYQDIDIPIFLDRNNARLRPYHRLDFSWTVRYGKKLDRRWVGDWTFTIYNVYGRRNPFNLFYSQRQGGEFGDIFLESPLGAYELSVLNSPLFAITYNFSFD</sequence>
<dbReference type="GO" id="GO:0044718">
    <property type="term" value="P:siderophore transmembrane transport"/>
    <property type="evidence" value="ECO:0007669"/>
    <property type="project" value="TreeGrafter"/>
</dbReference>
<evidence type="ECO:0000256" key="9">
    <source>
        <dbReference type="ARBA" id="ARBA00023237"/>
    </source>
</evidence>
<reference evidence="12 13" key="1">
    <citation type="journal article" date="2009" name="J. Bacteriol.">
        <title>Complete genome sequence of Robiginitalea biformata HTCC2501.</title>
        <authorList>
            <person name="Oh H.M."/>
            <person name="Giovannoni S.J."/>
            <person name="Lee K."/>
            <person name="Ferriera S."/>
            <person name="Johnson J."/>
            <person name="Cho J.C."/>
        </authorList>
    </citation>
    <scope>NUCLEOTIDE SEQUENCE [LARGE SCALE GENOMIC DNA]</scope>
    <source>
        <strain evidence="13">ATCC BAA-864 / HTCC2501 / KCTC 12146</strain>
    </source>
</reference>
<dbReference type="Gene3D" id="2.40.170.20">
    <property type="entry name" value="TonB-dependent receptor, beta-barrel domain"/>
    <property type="match status" value="1"/>
</dbReference>
<dbReference type="Pfam" id="PF00593">
    <property type="entry name" value="TonB_dep_Rec_b-barrel"/>
    <property type="match status" value="1"/>
</dbReference>
<comment type="subcellular location">
    <subcellularLocation>
        <location evidence="1">Cell outer membrane</location>
        <topology evidence="1">Multi-pass membrane protein</topology>
    </subcellularLocation>
</comment>
<dbReference type="KEGG" id="rbi:RB2501_03790"/>
<dbReference type="InterPro" id="IPR008969">
    <property type="entry name" value="CarboxyPept-like_regulatory"/>
</dbReference>